<proteinExistence type="predicted"/>
<dbReference type="AlphaFoldDB" id="A0ABD0XUV2"/>
<evidence type="ECO:0000313" key="1">
    <source>
        <dbReference type="EMBL" id="KAL1110035.1"/>
    </source>
</evidence>
<accession>A0ABD0XUV2</accession>
<gene>
    <name evidence="1" type="ORF">AAG570_014166</name>
</gene>
<dbReference type="Proteomes" id="UP001558652">
    <property type="component" value="Unassembled WGS sequence"/>
</dbReference>
<dbReference type="Pfam" id="PF01116">
    <property type="entry name" value="F_bP_aldolase"/>
    <property type="match status" value="1"/>
</dbReference>
<evidence type="ECO:0000313" key="2">
    <source>
        <dbReference type="Proteomes" id="UP001558652"/>
    </source>
</evidence>
<comment type="caution">
    <text evidence="1">The sequence shown here is derived from an EMBL/GenBank/DDBJ whole genome shotgun (WGS) entry which is preliminary data.</text>
</comment>
<dbReference type="InterPro" id="IPR050246">
    <property type="entry name" value="Class_II_FBP_aldolase"/>
</dbReference>
<dbReference type="InterPro" id="IPR013785">
    <property type="entry name" value="Aldolase_TIM"/>
</dbReference>
<dbReference type="SUPFAM" id="SSF51569">
    <property type="entry name" value="Aldolase"/>
    <property type="match status" value="1"/>
</dbReference>
<organism evidence="1 2">
    <name type="scientific">Ranatra chinensis</name>
    <dbReference type="NCBI Taxonomy" id="642074"/>
    <lineage>
        <taxon>Eukaryota</taxon>
        <taxon>Metazoa</taxon>
        <taxon>Ecdysozoa</taxon>
        <taxon>Arthropoda</taxon>
        <taxon>Hexapoda</taxon>
        <taxon>Insecta</taxon>
        <taxon>Pterygota</taxon>
        <taxon>Neoptera</taxon>
        <taxon>Paraneoptera</taxon>
        <taxon>Hemiptera</taxon>
        <taxon>Heteroptera</taxon>
        <taxon>Panheteroptera</taxon>
        <taxon>Nepomorpha</taxon>
        <taxon>Nepidae</taxon>
        <taxon>Ranatrinae</taxon>
        <taxon>Ranatra</taxon>
    </lineage>
</organism>
<reference evidence="1 2" key="1">
    <citation type="submission" date="2024-07" db="EMBL/GenBank/DDBJ databases">
        <title>Chromosome-level genome assembly of the water stick insect Ranatra chinensis (Heteroptera: Nepidae).</title>
        <authorList>
            <person name="Liu X."/>
        </authorList>
    </citation>
    <scope>NUCLEOTIDE SEQUENCE [LARGE SCALE GENOMIC DNA]</scope>
    <source>
        <strain evidence="1">Cailab_2021Rc</strain>
        <tissue evidence="1">Muscle</tissue>
    </source>
</reference>
<keyword evidence="2" id="KW-1185">Reference proteome</keyword>
<dbReference type="CDD" id="cd00947">
    <property type="entry name" value="TBP_aldolase_IIB"/>
    <property type="match status" value="1"/>
</dbReference>
<dbReference type="PIRSF" id="PIRSF001359">
    <property type="entry name" value="F_bP_aldolase_II"/>
    <property type="match status" value="1"/>
</dbReference>
<dbReference type="PANTHER" id="PTHR30304:SF0">
    <property type="entry name" value="D-TAGATOSE-1,6-BISPHOSPHATE ALDOLASE SUBUNIT GATY-RELATED"/>
    <property type="match status" value="1"/>
</dbReference>
<dbReference type="PANTHER" id="PTHR30304">
    <property type="entry name" value="D-TAGATOSE-1,6-BISPHOSPHATE ALDOLASE"/>
    <property type="match status" value="1"/>
</dbReference>
<dbReference type="Gene3D" id="3.20.20.70">
    <property type="entry name" value="Aldolase class I"/>
    <property type="match status" value="1"/>
</dbReference>
<dbReference type="NCBIfam" id="TIGR00167">
    <property type="entry name" value="cbbA"/>
    <property type="match status" value="1"/>
</dbReference>
<name>A0ABD0XUV2_9HEMI</name>
<protein>
    <recommendedName>
        <fullName evidence="3">Fructose-bisphosphate aldolase</fullName>
    </recommendedName>
</protein>
<dbReference type="EMBL" id="JBFDAA010000029">
    <property type="protein sequence ID" value="KAL1110035.1"/>
    <property type="molecule type" value="Genomic_DNA"/>
</dbReference>
<sequence length="274" mass="30035">MLDEAYKGGYAVGSYNVYNYETMRGVIEASQELRFPVIVAFGHKYLENMSLECAFAIASSLEKDAGIPVCLHLDHCKDIDTIYRAVRAGFTSVMYDGSELTFEENVRNTMLVCEVAHACGVSVEAELGSIKAGDYSHEGGEDDKEIFTDPLKALEFVERTGVDALAVSIGTVHGVYKGKPEIRTDILRRINEKLCIPLVLHGGSGTPEDKLLECISNGICKININTEISMHTVECTGKYLAGHSPHLSVLALKQVGYIKEVVKKYAELFMNKGG</sequence>
<evidence type="ECO:0008006" key="3">
    <source>
        <dbReference type="Google" id="ProtNLM"/>
    </source>
</evidence>
<dbReference type="InterPro" id="IPR000771">
    <property type="entry name" value="FBA_II"/>
</dbReference>